<name>A0A1F6DUK1_9BACT</name>
<dbReference type="InterPro" id="IPR036390">
    <property type="entry name" value="WH_DNA-bd_sf"/>
</dbReference>
<comment type="caution">
    <text evidence="1">The sequence shown here is derived from an EMBL/GenBank/DDBJ whole genome shotgun (WGS) entry which is preliminary data.</text>
</comment>
<proteinExistence type="predicted"/>
<dbReference type="SUPFAM" id="SSF46785">
    <property type="entry name" value="Winged helix' DNA-binding domain"/>
    <property type="match status" value="1"/>
</dbReference>
<accession>A0A1F6DUK1</accession>
<dbReference type="STRING" id="1798494.A3C18_00170"/>
<dbReference type="AlphaFoldDB" id="A0A1F6DUK1"/>
<evidence type="ECO:0000313" key="1">
    <source>
        <dbReference type="EMBL" id="OGG65088.1"/>
    </source>
</evidence>
<dbReference type="InterPro" id="IPR036388">
    <property type="entry name" value="WH-like_DNA-bd_sf"/>
</dbReference>
<evidence type="ECO:0008006" key="3">
    <source>
        <dbReference type="Google" id="ProtNLM"/>
    </source>
</evidence>
<gene>
    <name evidence="1" type="ORF">A3C18_00170</name>
</gene>
<dbReference type="Gene3D" id="1.10.10.10">
    <property type="entry name" value="Winged helix-like DNA-binding domain superfamily/Winged helix DNA-binding domain"/>
    <property type="match status" value="1"/>
</dbReference>
<protein>
    <recommendedName>
        <fullName evidence="3">Transcription regulator PadR N-terminal domain-containing protein</fullName>
    </recommendedName>
</protein>
<evidence type="ECO:0000313" key="2">
    <source>
        <dbReference type="Proteomes" id="UP000178328"/>
    </source>
</evidence>
<dbReference type="Proteomes" id="UP000178328">
    <property type="component" value="Unassembled WGS sequence"/>
</dbReference>
<reference evidence="1 2" key="1">
    <citation type="journal article" date="2016" name="Nat. Commun.">
        <title>Thousands of microbial genomes shed light on interconnected biogeochemical processes in an aquifer system.</title>
        <authorList>
            <person name="Anantharaman K."/>
            <person name="Brown C.T."/>
            <person name="Hug L.A."/>
            <person name="Sharon I."/>
            <person name="Castelle C.J."/>
            <person name="Probst A.J."/>
            <person name="Thomas B.C."/>
            <person name="Singh A."/>
            <person name="Wilkins M.J."/>
            <person name="Karaoz U."/>
            <person name="Brodie E.L."/>
            <person name="Williams K.H."/>
            <person name="Hubbard S.S."/>
            <person name="Banfield J.F."/>
        </authorList>
    </citation>
    <scope>NUCLEOTIDE SEQUENCE [LARGE SCALE GENOMIC DNA]</scope>
</reference>
<organism evidence="1 2">
    <name type="scientific">Candidatus Kaiserbacteria bacterium RIFCSPHIGHO2_02_FULL_54_11b</name>
    <dbReference type="NCBI Taxonomy" id="1798494"/>
    <lineage>
        <taxon>Bacteria</taxon>
        <taxon>Candidatus Kaiseribacteriota</taxon>
    </lineage>
</organism>
<sequence length="83" mass="9513">MLAITNAVVHRHLTVPEVVRVLDTRRMPTVYALVLACEERGLIEISGSVATDGRPHRKYRATRKGRRYALLYRAMLRLEAEPK</sequence>
<dbReference type="EMBL" id="MFLH01000002">
    <property type="protein sequence ID" value="OGG65088.1"/>
    <property type="molecule type" value="Genomic_DNA"/>
</dbReference>